<evidence type="ECO:0008006" key="4">
    <source>
        <dbReference type="Google" id="ProtNLM"/>
    </source>
</evidence>
<dbReference type="EMBL" id="NBTX02000004">
    <property type="protein sequence ID" value="PNL62176.1"/>
    <property type="molecule type" value="Genomic_DNA"/>
</dbReference>
<organism evidence="2 3">
    <name type="scientific">Legionella anisa</name>
    <dbReference type="NCBI Taxonomy" id="28082"/>
    <lineage>
        <taxon>Bacteria</taxon>
        <taxon>Pseudomonadati</taxon>
        <taxon>Pseudomonadota</taxon>
        <taxon>Gammaproteobacteria</taxon>
        <taxon>Legionellales</taxon>
        <taxon>Legionellaceae</taxon>
        <taxon>Legionella</taxon>
    </lineage>
</organism>
<dbReference type="AlphaFoldDB" id="A0AAX0WXW9"/>
<reference evidence="2" key="1">
    <citation type="submission" date="2017-12" db="EMBL/GenBank/DDBJ databases">
        <title>FDA dAtabase for Regulatory Grade micrObial Sequences (FDA-ARGOS): Supporting development and validation of Infectious Disease Dx tests.</title>
        <authorList>
            <person name="Kerrigan L."/>
            <person name="Tallon L.J."/>
            <person name="Sadzewicz L."/>
            <person name="Sengamalay N."/>
            <person name="Ott S."/>
            <person name="Godinez A."/>
            <person name="Nagaraj S."/>
            <person name="Vavikolanu K."/>
            <person name="Vyas G."/>
            <person name="Nadendla S."/>
            <person name="Aluvathingal J."/>
            <person name="Sichtig H."/>
        </authorList>
    </citation>
    <scope>NUCLEOTIDE SEQUENCE [LARGE SCALE GENOMIC DNA]</scope>
    <source>
        <strain evidence="2">FDAARGOS_200</strain>
    </source>
</reference>
<evidence type="ECO:0000256" key="1">
    <source>
        <dbReference type="SAM" id="MobiDB-lite"/>
    </source>
</evidence>
<name>A0AAX0WXW9_9GAMM</name>
<evidence type="ECO:0000313" key="3">
    <source>
        <dbReference type="Proteomes" id="UP000192511"/>
    </source>
</evidence>
<feature type="region of interest" description="Disordered" evidence="1">
    <location>
        <begin position="444"/>
        <end position="496"/>
    </location>
</feature>
<protein>
    <recommendedName>
        <fullName evidence="4">Coiled coil domain-containing protein</fullName>
    </recommendedName>
</protein>
<dbReference type="Proteomes" id="UP000192511">
    <property type="component" value="Unassembled WGS sequence"/>
</dbReference>
<comment type="caution">
    <text evidence="2">The sequence shown here is derived from an EMBL/GenBank/DDBJ whole genome shotgun (WGS) entry which is preliminary data.</text>
</comment>
<sequence length="496" mass="56544">MPSFRQAFFNLLNSRKYTKQFTPDELEKIYKDYRDKVGLSEDLTFGAEAFDNHVNKRIQDHKGFKTPIGPEEGDTLEKLLKDDTPKEKKEVRDELKSILEPQDFFTAAQQQYKDSMEYFHKRMKEFPELTIDNLRGQLEQITTRGRDALLAQQKEELKNLEAKAQGIAQKIGTALNISDPGKIQEIQDNLIKDLKKSHEDQLAEFNKTAKDNEGILHKAAGQEQRKMLFSVLLEKTRLQLSDKDKQDMLDEMNRAREENLKRRQMTRPDELTTGYIGSSDDEDTISAINPNDLDFIISLSGSRIYQTTKGTADQPGVWTVSMSPRILSPFYYLSNKENPKVDMLTMAQAVRASGFDSITITINFKDKETQKARAREAYKAALETGFAPGPLPGQEGKEKPVQGIVLKDGAGNDIIARDLFSAEELDHLHQEAAKTRAKLDKVVEVPKPVSSEETTTKFRKDLDDGRKEFRAKESKPEPDLAKEQEHEEKIKRILSS</sequence>
<proteinExistence type="predicted"/>
<dbReference type="GeneID" id="98065462"/>
<feature type="compositionally biased region" description="Basic and acidic residues" evidence="1">
    <location>
        <begin position="454"/>
        <end position="496"/>
    </location>
</feature>
<dbReference type="RefSeq" id="WP_019235416.1">
    <property type="nucleotide sequence ID" value="NZ_CAAAHR010000110.1"/>
</dbReference>
<gene>
    <name evidence="2" type="ORF">A6J39_013655</name>
</gene>
<keyword evidence="3" id="KW-1185">Reference proteome</keyword>
<accession>A0AAX0WXW9</accession>
<evidence type="ECO:0000313" key="2">
    <source>
        <dbReference type="EMBL" id="PNL62176.1"/>
    </source>
</evidence>